<dbReference type="CDD" id="cd08422">
    <property type="entry name" value="PBP2_CrgA_like"/>
    <property type="match status" value="1"/>
</dbReference>
<dbReference type="InterPro" id="IPR036390">
    <property type="entry name" value="WH_DNA-bd_sf"/>
</dbReference>
<evidence type="ECO:0000259" key="5">
    <source>
        <dbReference type="PROSITE" id="PS50931"/>
    </source>
</evidence>
<protein>
    <submittedName>
        <fullName evidence="6">LysR family transcriptional regulator</fullName>
    </submittedName>
</protein>
<sequence>MDYHNLYLFVKIIQKGSYIAAADELNIPTSTLSRRVQQLEEQFGYQLLYRSARKLSLTEAGALFYRRCQPLYEELIEATEGLEGELTSPKGTLKVTAPISLANELLNPWFFEFMKQYPGINLDLLLVNRNIDVKEEGVDVAFRIGEIHIPDWIVRNLFTSKFTLCCSPGLIRELGHPQSLEDLHQYPLIQSRRSKRWQFYDHNGAEHLFVGEPRFIFDELRGAVEAAEAGIGVSNLPDYVIGDALTAGRLITLLPQLHPADREVKMVYPHRKYLPAKVRLFIEFIMKKVEQERDNLSV</sequence>
<evidence type="ECO:0000313" key="6">
    <source>
        <dbReference type="EMBL" id="GAA6169470.1"/>
    </source>
</evidence>
<organism evidence="6 7">
    <name type="scientific">Sessilibacter corallicola</name>
    <dbReference type="NCBI Taxonomy" id="2904075"/>
    <lineage>
        <taxon>Bacteria</taxon>
        <taxon>Pseudomonadati</taxon>
        <taxon>Pseudomonadota</taxon>
        <taxon>Gammaproteobacteria</taxon>
        <taxon>Cellvibrionales</taxon>
        <taxon>Cellvibrionaceae</taxon>
        <taxon>Sessilibacter</taxon>
    </lineage>
</organism>
<dbReference type="PANTHER" id="PTHR30537">
    <property type="entry name" value="HTH-TYPE TRANSCRIPTIONAL REGULATOR"/>
    <property type="match status" value="1"/>
</dbReference>
<dbReference type="Gene3D" id="3.40.190.290">
    <property type="match status" value="1"/>
</dbReference>
<feature type="domain" description="HTH lysR-type" evidence="5">
    <location>
        <begin position="1"/>
        <end position="58"/>
    </location>
</feature>
<keyword evidence="7" id="KW-1185">Reference proteome</keyword>
<dbReference type="Pfam" id="PF00126">
    <property type="entry name" value="HTH_1"/>
    <property type="match status" value="1"/>
</dbReference>
<evidence type="ECO:0000256" key="4">
    <source>
        <dbReference type="ARBA" id="ARBA00023163"/>
    </source>
</evidence>
<gene>
    <name evidence="6" type="ORF">NBRC116591_32810</name>
</gene>
<dbReference type="InterPro" id="IPR036388">
    <property type="entry name" value="WH-like_DNA-bd_sf"/>
</dbReference>
<dbReference type="InterPro" id="IPR058163">
    <property type="entry name" value="LysR-type_TF_proteobact-type"/>
</dbReference>
<dbReference type="Gene3D" id="1.10.10.10">
    <property type="entry name" value="Winged helix-like DNA-binding domain superfamily/Winged helix DNA-binding domain"/>
    <property type="match status" value="1"/>
</dbReference>
<dbReference type="PANTHER" id="PTHR30537:SF5">
    <property type="entry name" value="HTH-TYPE TRANSCRIPTIONAL ACTIVATOR TTDR-RELATED"/>
    <property type="match status" value="1"/>
</dbReference>
<dbReference type="SUPFAM" id="SSF53850">
    <property type="entry name" value="Periplasmic binding protein-like II"/>
    <property type="match status" value="1"/>
</dbReference>
<reference evidence="6 7" key="1">
    <citation type="submission" date="2024-04" db="EMBL/GenBank/DDBJ databases">
        <title>Draft genome sequence of Sessilibacter corallicola NBRC 116591.</title>
        <authorList>
            <person name="Miyakawa T."/>
            <person name="Kusuya Y."/>
            <person name="Miura T."/>
        </authorList>
    </citation>
    <scope>NUCLEOTIDE SEQUENCE [LARGE SCALE GENOMIC DNA]</scope>
    <source>
        <strain evidence="6 7">KU-00831-HH</strain>
    </source>
</reference>
<name>A0ABQ0ACV2_9GAMM</name>
<comment type="caution">
    <text evidence="6">The sequence shown here is derived from an EMBL/GenBank/DDBJ whole genome shotgun (WGS) entry which is preliminary data.</text>
</comment>
<dbReference type="PROSITE" id="PS50931">
    <property type="entry name" value="HTH_LYSR"/>
    <property type="match status" value="1"/>
</dbReference>
<dbReference type="SUPFAM" id="SSF46785">
    <property type="entry name" value="Winged helix' DNA-binding domain"/>
    <property type="match status" value="1"/>
</dbReference>
<dbReference type="EMBL" id="BAABWN010000012">
    <property type="protein sequence ID" value="GAA6169470.1"/>
    <property type="molecule type" value="Genomic_DNA"/>
</dbReference>
<dbReference type="Pfam" id="PF03466">
    <property type="entry name" value="LysR_substrate"/>
    <property type="match status" value="1"/>
</dbReference>
<evidence type="ECO:0000313" key="7">
    <source>
        <dbReference type="Proteomes" id="UP001465153"/>
    </source>
</evidence>
<dbReference type="InterPro" id="IPR000847">
    <property type="entry name" value="LysR_HTH_N"/>
</dbReference>
<accession>A0ABQ0ACV2</accession>
<evidence type="ECO:0000256" key="1">
    <source>
        <dbReference type="ARBA" id="ARBA00009437"/>
    </source>
</evidence>
<evidence type="ECO:0000256" key="2">
    <source>
        <dbReference type="ARBA" id="ARBA00023015"/>
    </source>
</evidence>
<proteinExistence type="inferred from homology"/>
<comment type="similarity">
    <text evidence="1">Belongs to the LysR transcriptional regulatory family.</text>
</comment>
<dbReference type="RefSeq" id="WP_353303984.1">
    <property type="nucleotide sequence ID" value="NZ_BAABWN010000012.1"/>
</dbReference>
<dbReference type="InterPro" id="IPR005119">
    <property type="entry name" value="LysR_subst-bd"/>
</dbReference>
<evidence type="ECO:0000256" key="3">
    <source>
        <dbReference type="ARBA" id="ARBA00023125"/>
    </source>
</evidence>
<keyword evidence="3" id="KW-0238">DNA-binding</keyword>
<dbReference type="Proteomes" id="UP001465153">
    <property type="component" value="Unassembled WGS sequence"/>
</dbReference>
<keyword evidence="2" id="KW-0805">Transcription regulation</keyword>
<keyword evidence="4" id="KW-0804">Transcription</keyword>